<gene>
    <name evidence="3" type="ORF">T310_3984</name>
</gene>
<feature type="compositionally biased region" description="Basic and acidic residues" evidence="1">
    <location>
        <begin position="171"/>
        <end position="180"/>
    </location>
</feature>
<feature type="region of interest" description="Disordered" evidence="1">
    <location>
        <begin position="477"/>
        <end position="537"/>
    </location>
</feature>
<dbReference type="AlphaFoldDB" id="A0A0F4YWG1"/>
<sequence length="537" mass="57643">MDFIVRTRHPFPASAPPVASCRIPVSAPAHVLPTWPVALGPLGCALSALPCHHERSSPGHADIFCSPGRLSLTHFCEVHGPTSIICSQVLPFSCSQCYPETSDLSPAETPSTSHDTTSSRQLASSPLNSALSGSLATGATTTTTSSSQNIENHPYFLKSQQQQQQQQQQQESRENTERLNRFGGAEGDTCASCSISLPEDVSKQLPPSASGTSKADGKGKSGSPVLRSREVVYSCGGNHSDSDDEAHDPHLHSSLPDSLHSSSVASDVSCHSHILTYLSLRGPPNPADYALLRRSSIRTLSCELLPRGLSSGPLCFGDSVAGYTIAYIFRLPDAMARGKRRSYALVALAGKDAGRAFRASPIIWRSFSRIAGSIVSAAEKHQEEEKRREERSYASSSKIGGRDYTPISSFLTGRTVDPDGQPRRAGQIRARNLAEIVGNEYIFAELHAHFVALLQQLGSMFGGLPISEERFVCSTVSPEENVPSSSQQSNTNQSSQEKEKHNRKPSHSRAPSDLGLSSLDLSSGPQPIPISRRPIAA</sequence>
<dbReference type="EMBL" id="LASV01000162">
    <property type="protein sequence ID" value="KKA21973.1"/>
    <property type="molecule type" value="Genomic_DNA"/>
</dbReference>
<feature type="compositionally biased region" description="Basic and acidic residues" evidence="1">
    <location>
        <begin position="378"/>
        <end position="392"/>
    </location>
</feature>
<dbReference type="PANTHER" id="PTHR31441:SF2">
    <property type="entry name" value="FOLLICULIN"/>
    <property type="match status" value="1"/>
</dbReference>
<dbReference type="STRING" id="1408163.A0A0F4YWG1"/>
<organism evidence="3 4">
    <name type="scientific">Rasamsonia emersonii (strain ATCC 16479 / CBS 393.64 / IMI 116815)</name>
    <dbReference type="NCBI Taxonomy" id="1408163"/>
    <lineage>
        <taxon>Eukaryota</taxon>
        <taxon>Fungi</taxon>
        <taxon>Dikarya</taxon>
        <taxon>Ascomycota</taxon>
        <taxon>Pezizomycotina</taxon>
        <taxon>Eurotiomycetes</taxon>
        <taxon>Eurotiomycetidae</taxon>
        <taxon>Eurotiales</taxon>
        <taxon>Trichocomaceae</taxon>
        <taxon>Rasamsonia</taxon>
    </lineage>
</organism>
<protein>
    <recommendedName>
        <fullName evidence="2">UDENN FLCN/SMCR8-type domain-containing protein</fullName>
    </recommendedName>
</protein>
<dbReference type="GO" id="GO:0005829">
    <property type="term" value="C:cytosol"/>
    <property type="evidence" value="ECO:0007669"/>
    <property type="project" value="TreeGrafter"/>
</dbReference>
<reference evidence="3 4" key="1">
    <citation type="submission" date="2015-04" db="EMBL/GenBank/DDBJ databases">
        <authorList>
            <person name="Heijne W.H."/>
            <person name="Fedorova N.D."/>
            <person name="Nierman W.C."/>
            <person name="Vollebregt A.W."/>
            <person name="Zhao Z."/>
            <person name="Wu L."/>
            <person name="Kumar M."/>
            <person name="Stam H."/>
            <person name="van den Berg M.A."/>
            <person name="Pel H.J."/>
        </authorList>
    </citation>
    <scope>NUCLEOTIDE SEQUENCE [LARGE SCALE GENOMIC DNA]</scope>
    <source>
        <strain evidence="3 4">CBS 393.64</strain>
    </source>
</reference>
<feature type="domain" description="UDENN FLCN/SMCR8-type" evidence="2">
    <location>
        <begin position="261"/>
        <end position="537"/>
    </location>
</feature>
<dbReference type="RefSeq" id="XP_013328585.1">
    <property type="nucleotide sequence ID" value="XM_013473131.1"/>
</dbReference>
<name>A0A0F4YWG1_RASE3</name>
<keyword evidence="4" id="KW-1185">Reference proteome</keyword>
<dbReference type="Pfam" id="PF11704">
    <property type="entry name" value="Folliculin"/>
    <property type="match status" value="1"/>
</dbReference>
<dbReference type="Proteomes" id="UP000053958">
    <property type="component" value="Unassembled WGS sequence"/>
</dbReference>
<feature type="compositionally biased region" description="Low complexity" evidence="1">
    <location>
        <begin position="160"/>
        <end position="170"/>
    </location>
</feature>
<feature type="compositionally biased region" description="Polar residues" evidence="1">
    <location>
        <begin position="104"/>
        <end position="128"/>
    </location>
</feature>
<dbReference type="InterPro" id="IPR037520">
    <property type="entry name" value="Folliculin/SMCR8_longin"/>
</dbReference>
<dbReference type="InterPro" id="IPR037521">
    <property type="entry name" value="FLCN/SMCR8_DENN"/>
</dbReference>
<feature type="compositionally biased region" description="Low complexity" evidence="1">
    <location>
        <begin position="512"/>
        <end position="524"/>
    </location>
</feature>
<feature type="compositionally biased region" description="Low complexity" evidence="1">
    <location>
        <begin position="129"/>
        <end position="147"/>
    </location>
</feature>
<evidence type="ECO:0000313" key="4">
    <source>
        <dbReference type="Proteomes" id="UP000053958"/>
    </source>
</evidence>
<feature type="region of interest" description="Disordered" evidence="1">
    <location>
        <begin position="200"/>
        <end position="258"/>
    </location>
</feature>
<accession>A0A0F4YWG1</accession>
<dbReference type="PANTHER" id="PTHR31441">
    <property type="entry name" value="FOLLICULIN FAMILY MEMBER"/>
    <property type="match status" value="1"/>
</dbReference>
<dbReference type="GO" id="GO:0005096">
    <property type="term" value="F:GTPase activator activity"/>
    <property type="evidence" value="ECO:0007669"/>
    <property type="project" value="InterPro"/>
</dbReference>
<evidence type="ECO:0000259" key="2">
    <source>
        <dbReference type="PROSITE" id="PS51834"/>
    </source>
</evidence>
<evidence type="ECO:0000256" key="1">
    <source>
        <dbReference type="SAM" id="MobiDB-lite"/>
    </source>
</evidence>
<dbReference type="GO" id="GO:1904263">
    <property type="term" value="P:positive regulation of TORC1 signaling"/>
    <property type="evidence" value="ECO:0007669"/>
    <property type="project" value="TreeGrafter"/>
</dbReference>
<dbReference type="OrthoDB" id="5599713at2759"/>
<feature type="region of interest" description="Disordered" evidence="1">
    <location>
        <begin position="104"/>
        <end position="185"/>
    </location>
</feature>
<dbReference type="PROSITE" id="PS51834">
    <property type="entry name" value="DENN_FLCN_SMCR8"/>
    <property type="match status" value="1"/>
</dbReference>
<dbReference type="InterPro" id="IPR021713">
    <property type="entry name" value="Folliculin"/>
</dbReference>
<dbReference type="GeneID" id="25316333"/>
<feature type="region of interest" description="Disordered" evidence="1">
    <location>
        <begin position="378"/>
        <end position="425"/>
    </location>
</feature>
<proteinExistence type="predicted"/>
<feature type="compositionally biased region" description="Low complexity" evidence="1">
    <location>
        <begin position="484"/>
        <end position="495"/>
    </location>
</feature>
<evidence type="ECO:0000313" key="3">
    <source>
        <dbReference type="EMBL" id="KKA21973.1"/>
    </source>
</evidence>
<comment type="caution">
    <text evidence="3">The sequence shown here is derived from an EMBL/GenBank/DDBJ whole genome shotgun (WGS) entry which is preliminary data.</text>
</comment>